<evidence type="ECO:0000256" key="8">
    <source>
        <dbReference type="SAM" id="Phobius"/>
    </source>
</evidence>
<comment type="subcellular location">
    <subcellularLocation>
        <location evidence="1">Cell membrane</location>
        <topology evidence="1">Single-pass membrane protein</topology>
    </subcellularLocation>
</comment>
<dbReference type="AlphaFoldDB" id="A0A0T5XB83"/>
<organism evidence="10 11">
    <name type="scientific">Acetomicrobium hydrogeniformans ATCC BAA-1850</name>
    <dbReference type="NCBI Taxonomy" id="592015"/>
    <lineage>
        <taxon>Bacteria</taxon>
        <taxon>Thermotogati</taxon>
        <taxon>Synergistota</taxon>
        <taxon>Synergistia</taxon>
        <taxon>Synergistales</taxon>
        <taxon>Acetomicrobiaceae</taxon>
        <taxon>Acetomicrobium</taxon>
    </lineage>
</organism>
<dbReference type="PANTHER" id="PTHR30329">
    <property type="entry name" value="STATOR ELEMENT OF FLAGELLAR MOTOR COMPLEX"/>
    <property type="match status" value="1"/>
</dbReference>
<dbReference type="CDD" id="cd07185">
    <property type="entry name" value="OmpA_C-like"/>
    <property type="match status" value="1"/>
</dbReference>
<keyword evidence="4 8" id="KW-0812">Transmembrane</keyword>
<dbReference type="InterPro" id="IPR025713">
    <property type="entry name" value="MotB-like_N_dom"/>
</dbReference>
<evidence type="ECO:0000256" key="4">
    <source>
        <dbReference type="ARBA" id="ARBA00022692"/>
    </source>
</evidence>
<protein>
    <submittedName>
        <fullName evidence="10">OmpA family protein</fullName>
    </submittedName>
</protein>
<dbReference type="EMBL" id="ACJX03000001">
    <property type="protein sequence ID" value="KRT35616.1"/>
    <property type="molecule type" value="Genomic_DNA"/>
</dbReference>
<accession>A0A0T5XB83</accession>
<evidence type="ECO:0000256" key="1">
    <source>
        <dbReference type="ARBA" id="ARBA00004162"/>
    </source>
</evidence>
<gene>
    <name evidence="10" type="ORF">HMPREF1705_02853</name>
</gene>
<dbReference type="PANTHER" id="PTHR30329:SF21">
    <property type="entry name" value="LIPOPROTEIN YIAD-RELATED"/>
    <property type="match status" value="1"/>
</dbReference>
<dbReference type="InterPro" id="IPR036737">
    <property type="entry name" value="OmpA-like_sf"/>
</dbReference>
<dbReference type="Gene3D" id="3.30.1330.60">
    <property type="entry name" value="OmpA-like domain"/>
    <property type="match status" value="1"/>
</dbReference>
<evidence type="ECO:0000256" key="5">
    <source>
        <dbReference type="ARBA" id="ARBA00022989"/>
    </source>
</evidence>
<keyword evidence="6 7" id="KW-0472">Membrane</keyword>
<dbReference type="SUPFAM" id="SSF103088">
    <property type="entry name" value="OmpA-like"/>
    <property type="match status" value="1"/>
</dbReference>
<sequence length="239" mass="26999">MARKRKKDLPQLRGNWLTTYGDMVTLLLIFFVFLYSFSTIDVQKFQKMIYSFQDAIGVLPGGVTTIPGEETMQGAQLTGPGQEMTLNAEQVKKVHEMMVQLLESENLMNEVTVRVEERGIVISIIDGLLFQSGSVELIPPARRLIYKIAQIINDLPNQISVEGHTDNVPLNRGPYRDNWGLSAMRAAVVGSYLVEAGIDPKRLRTVGYGQSRPLVPNDTEEHRRINRRVDIVILNNFKE</sequence>
<dbReference type="PROSITE" id="PS51123">
    <property type="entry name" value="OMPA_2"/>
    <property type="match status" value="1"/>
</dbReference>
<keyword evidence="11" id="KW-1185">Reference proteome</keyword>
<proteinExistence type="inferred from homology"/>
<evidence type="ECO:0000256" key="7">
    <source>
        <dbReference type="PROSITE-ProRule" id="PRU00473"/>
    </source>
</evidence>
<dbReference type="OrthoDB" id="9815217at2"/>
<evidence type="ECO:0000256" key="2">
    <source>
        <dbReference type="ARBA" id="ARBA00008914"/>
    </source>
</evidence>
<reference evidence="11" key="1">
    <citation type="submission" date="2012-09" db="EMBL/GenBank/DDBJ databases">
        <authorList>
            <person name="Weinstock G."/>
            <person name="Sodergren E."/>
            <person name="Clifton S."/>
            <person name="Fulton L."/>
            <person name="Fulton B."/>
            <person name="Courtney L."/>
            <person name="Fronick C."/>
            <person name="Harrison M."/>
            <person name="Strong C."/>
            <person name="Farmer C."/>
            <person name="Delehaunty K."/>
            <person name="Markovic C."/>
            <person name="Hall O."/>
            <person name="Minx P."/>
            <person name="Tomlinson C."/>
            <person name="Mitreva M."/>
            <person name="Nelson J."/>
            <person name="Hou S."/>
            <person name="Wollam A."/>
            <person name="Pepin K.H."/>
            <person name="Johnson M."/>
            <person name="Bhonagiri V."/>
            <person name="Nash W.E."/>
            <person name="Suruliraj S."/>
            <person name="Warren W."/>
            <person name="Chinwalla A."/>
            <person name="Mardis E.R."/>
            <person name="Wilson R.K."/>
        </authorList>
    </citation>
    <scope>NUCLEOTIDE SEQUENCE [LARGE SCALE GENOMIC DNA]</scope>
    <source>
        <strain evidence="11">OS1</strain>
    </source>
</reference>
<keyword evidence="5 8" id="KW-1133">Transmembrane helix</keyword>
<comment type="caution">
    <text evidence="10">The sequence shown here is derived from an EMBL/GenBank/DDBJ whole genome shotgun (WGS) entry which is preliminary data.</text>
</comment>
<keyword evidence="3" id="KW-1003">Cell membrane</keyword>
<dbReference type="GO" id="GO:0005886">
    <property type="term" value="C:plasma membrane"/>
    <property type="evidence" value="ECO:0007669"/>
    <property type="project" value="UniProtKB-SubCell"/>
</dbReference>
<dbReference type="InterPro" id="IPR006665">
    <property type="entry name" value="OmpA-like"/>
</dbReference>
<evidence type="ECO:0000256" key="6">
    <source>
        <dbReference type="ARBA" id="ARBA00023136"/>
    </source>
</evidence>
<dbReference type="RefSeq" id="WP_057940811.1">
    <property type="nucleotide sequence ID" value="NZ_ACJX03000001.1"/>
</dbReference>
<evidence type="ECO:0000313" key="10">
    <source>
        <dbReference type="EMBL" id="KRT35616.1"/>
    </source>
</evidence>
<dbReference type="eggNOG" id="COG1360">
    <property type="taxonomic scope" value="Bacteria"/>
</dbReference>
<dbReference type="STRING" id="592015.HMPREF1705_02853"/>
<dbReference type="Proteomes" id="UP000005273">
    <property type="component" value="Unassembled WGS sequence"/>
</dbReference>
<evidence type="ECO:0000256" key="3">
    <source>
        <dbReference type="ARBA" id="ARBA00022475"/>
    </source>
</evidence>
<feature type="transmembrane region" description="Helical" evidence="8">
    <location>
        <begin position="20"/>
        <end position="38"/>
    </location>
</feature>
<evidence type="ECO:0000313" key="11">
    <source>
        <dbReference type="Proteomes" id="UP000005273"/>
    </source>
</evidence>
<dbReference type="InterPro" id="IPR050330">
    <property type="entry name" value="Bact_OuterMem_StrucFunc"/>
</dbReference>
<comment type="similarity">
    <text evidence="2">Belongs to the MotB family.</text>
</comment>
<evidence type="ECO:0000259" key="9">
    <source>
        <dbReference type="PROSITE" id="PS51123"/>
    </source>
</evidence>
<dbReference type="Pfam" id="PF00691">
    <property type="entry name" value="OmpA"/>
    <property type="match status" value="1"/>
</dbReference>
<name>A0A0T5XB83_9BACT</name>
<dbReference type="Pfam" id="PF13677">
    <property type="entry name" value="MotB_plug"/>
    <property type="match status" value="1"/>
</dbReference>
<feature type="domain" description="OmpA-like" evidence="9">
    <location>
        <begin position="117"/>
        <end position="237"/>
    </location>
</feature>